<dbReference type="Pfam" id="PF00989">
    <property type="entry name" value="PAS"/>
    <property type="match status" value="1"/>
</dbReference>
<keyword evidence="4" id="KW-1003">Cell membrane</keyword>
<dbReference type="GO" id="GO:0000155">
    <property type="term" value="F:phosphorelay sensor kinase activity"/>
    <property type="evidence" value="ECO:0007669"/>
    <property type="project" value="InterPro"/>
</dbReference>
<dbReference type="InterPro" id="IPR003594">
    <property type="entry name" value="HATPase_dom"/>
</dbReference>
<organism evidence="17">
    <name type="scientific">Citrobacter freundii</name>
    <dbReference type="NCBI Taxonomy" id="546"/>
    <lineage>
        <taxon>Bacteria</taxon>
        <taxon>Pseudomonadati</taxon>
        <taxon>Pseudomonadota</taxon>
        <taxon>Gammaproteobacteria</taxon>
        <taxon>Enterobacterales</taxon>
        <taxon>Enterobacteriaceae</taxon>
        <taxon>Citrobacter</taxon>
        <taxon>Citrobacter freundii complex</taxon>
    </lineage>
</organism>
<evidence type="ECO:0000256" key="10">
    <source>
        <dbReference type="ARBA" id="ARBA00022840"/>
    </source>
</evidence>
<evidence type="ECO:0000259" key="15">
    <source>
        <dbReference type="PROSITE" id="PS50109"/>
    </source>
</evidence>
<dbReference type="PANTHER" id="PTHR44936:SF10">
    <property type="entry name" value="SENSOR PROTEIN RSTB"/>
    <property type="match status" value="1"/>
</dbReference>
<keyword evidence="9 17" id="KW-0418">Kinase</keyword>
<dbReference type="GO" id="GO:0005524">
    <property type="term" value="F:ATP binding"/>
    <property type="evidence" value="ECO:0007669"/>
    <property type="project" value="UniProtKB-KW"/>
</dbReference>
<reference evidence="17" key="1">
    <citation type="journal article" date="2018" name="Genome Biol.">
        <title>SKESA: strategic k-mer extension for scrupulous assemblies.</title>
        <authorList>
            <person name="Souvorov A."/>
            <person name="Agarwala R."/>
            <person name="Lipman D.J."/>
        </authorList>
    </citation>
    <scope>NUCLEOTIDE SEQUENCE</scope>
    <source>
        <strain evidence="17">O50</strain>
    </source>
</reference>
<dbReference type="PANTHER" id="PTHR44936">
    <property type="entry name" value="SENSOR PROTEIN CREC"/>
    <property type="match status" value="1"/>
</dbReference>
<evidence type="ECO:0000256" key="9">
    <source>
        <dbReference type="ARBA" id="ARBA00022777"/>
    </source>
</evidence>
<evidence type="ECO:0000256" key="8">
    <source>
        <dbReference type="ARBA" id="ARBA00022741"/>
    </source>
</evidence>
<dbReference type="Gene3D" id="1.10.287.130">
    <property type="match status" value="1"/>
</dbReference>
<comment type="catalytic activity">
    <reaction evidence="1">
        <text>ATP + protein L-histidine = ADP + protein N-phospho-L-histidine.</text>
        <dbReference type="EC" id="2.7.13.3"/>
    </reaction>
</comment>
<keyword evidence="13 14" id="KW-0472">Membrane</keyword>
<evidence type="ECO:0000256" key="2">
    <source>
        <dbReference type="ARBA" id="ARBA00004651"/>
    </source>
</evidence>
<feature type="transmembrane region" description="Helical" evidence="14">
    <location>
        <begin position="20"/>
        <end position="41"/>
    </location>
</feature>
<dbReference type="EMBL" id="DACSXJ010000002">
    <property type="protein sequence ID" value="HAT3896267.1"/>
    <property type="molecule type" value="Genomic_DNA"/>
</dbReference>
<keyword evidence="7 14" id="KW-0812">Transmembrane</keyword>
<dbReference type="InterPro" id="IPR004358">
    <property type="entry name" value="Sig_transdc_His_kin-like_C"/>
</dbReference>
<dbReference type="GO" id="GO:0006355">
    <property type="term" value="P:regulation of DNA-templated transcription"/>
    <property type="evidence" value="ECO:0007669"/>
    <property type="project" value="InterPro"/>
</dbReference>
<dbReference type="SUPFAM" id="SSF55890">
    <property type="entry name" value="Sporulation response regulatory protein Spo0B"/>
    <property type="match status" value="1"/>
</dbReference>
<dbReference type="FunFam" id="3.30.565.10:FF:000040">
    <property type="entry name" value="Sensor histidine kinase DpiB"/>
    <property type="match status" value="1"/>
</dbReference>
<dbReference type="EC" id="2.7.13.3" evidence="3"/>
<accession>A0A8H9UJX5</accession>
<dbReference type="InterPro" id="IPR036890">
    <property type="entry name" value="HATPase_C_sf"/>
</dbReference>
<keyword evidence="5" id="KW-0597">Phosphoprotein</keyword>
<keyword evidence="10" id="KW-0067">ATP-binding</keyword>
<dbReference type="InterPro" id="IPR000014">
    <property type="entry name" value="PAS"/>
</dbReference>
<dbReference type="InterPro" id="IPR029151">
    <property type="entry name" value="Sensor-like_sf"/>
</dbReference>
<gene>
    <name evidence="17" type="primary">dpiB</name>
    <name evidence="17" type="ORF">I9Y29_000664</name>
</gene>
<name>A0A8H9UJX5_CITFR</name>
<protein>
    <recommendedName>
        <fullName evidence="3">histidine kinase</fullName>
        <ecNumber evidence="3">2.7.13.3</ecNumber>
    </recommendedName>
</protein>
<dbReference type="CDD" id="cd00130">
    <property type="entry name" value="PAS"/>
    <property type="match status" value="1"/>
</dbReference>
<feature type="domain" description="Histidine kinase" evidence="15">
    <location>
        <begin position="344"/>
        <end position="541"/>
    </location>
</feature>
<keyword evidence="6 17" id="KW-0808">Transferase</keyword>
<evidence type="ECO:0000313" key="17">
    <source>
        <dbReference type="EMBL" id="HAT3896267.1"/>
    </source>
</evidence>
<feature type="domain" description="PAS" evidence="16">
    <location>
        <begin position="220"/>
        <end position="258"/>
    </location>
</feature>
<sequence>MAEQKNKTRFPFFRSLAFPLRIFLLILVVSVFIIAALAQYFTASFEDYLATHVRDMAMNQAKIIASNDSIITAVKHRDYKRLATIADKLQSGTDFDYVVIGDTNSIRLYHPNPEKIGYPMQFTKPGALEKGESYFITGKGSIGMAMRAKTPIFDDDGKIIGVVSIGYLISKIDSWRSDFLLPMAGVFILLLLVLMLLSWFFAAHIRRQMLGMEPKQIARVVRQQEALFSSVYEGLIAVDPDGYITAINRSARKMLGLSSPGRKWLGKPVSEVVQPADFFTQHIAEKRQDAMVNFNGLSVIANREAIRSGDELLGAIISFRSKDEIATLNAQLTQIKQYVESLRTLRHEHLNWMSTINGLLQMKEYDKVLAMVQGESQAQQQLIDSLRGAFADRQVAGLLFGKVQRARELGLTMTIVPGSQLHQLPEGLDSTEFAAIVGNLLDNAFEASLRTQQGNKVVELYLSDEGDDVIIEVADQGCGVPEALREKIFEQGVSTRTDEPGEHGIGLYLIASYVRRCDGVITLEDNSPCGTLFSLFLPKVKKNNDGTINAVDR</sequence>
<keyword evidence="12" id="KW-0902">Two-component regulatory system</keyword>
<evidence type="ECO:0000256" key="11">
    <source>
        <dbReference type="ARBA" id="ARBA00022989"/>
    </source>
</evidence>
<dbReference type="Gene3D" id="3.30.565.10">
    <property type="entry name" value="Histidine kinase-like ATPase, C-terminal domain"/>
    <property type="match status" value="1"/>
</dbReference>
<dbReference type="Pfam" id="PF14689">
    <property type="entry name" value="SPOB_a"/>
    <property type="match status" value="1"/>
</dbReference>
<proteinExistence type="predicted"/>
<evidence type="ECO:0000256" key="4">
    <source>
        <dbReference type="ARBA" id="ARBA00022475"/>
    </source>
</evidence>
<dbReference type="PROSITE" id="PS50109">
    <property type="entry name" value="HIS_KIN"/>
    <property type="match status" value="1"/>
</dbReference>
<evidence type="ECO:0000256" key="1">
    <source>
        <dbReference type="ARBA" id="ARBA00000085"/>
    </source>
</evidence>
<dbReference type="FunFam" id="3.30.450.20:FF:000018">
    <property type="entry name" value="Sensor histidine kinase DcuS"/>
    <property type="match status" value="1"/>
</dbReference>
<dbReference type="AlphaFoldDB" id="A0A8H9UJX5"/>
<dbReference type="InterPro" id="IPR013767">
    <property type="entry name" value="PAS_fold"/>
</dbReference>
<feature type="transmembrane region" description="Helical" evidence="14">
    <location>
        <begin position="179"/>
        <end position="202"/>
    </location>
</feature>
<dbReference type="CDD" id="cd16915">
    <property type="entry name" value="HATPase_DpiB-CitA-like"/>
    <property type="match status" value="1"/>
</dbReference>
<dbReference type="Gene3D" id="3.30.450.20">
    <property type="entry name" value="PAS domain"/>
    <property type="match status" value="2"/>
</dbReference>
<dbReference type="CDD" id="cd18773">
    <property type="entry name" value="PDC1_HK_sensor"/>
    <property type="match status" value="1"/>
</dbReference>
<dbReference type="SUPFAM" id="SSF55785">
    <property type="entry name" value="PYP-like sensor domain (PAS domain)"/>
    <property type="match status" value="1"/>
</dbReference>
<dbReference type="FunFam" id="1.10.287.130:FF:000020">
    <property type="entry name" value="Sensor histidine kinase DpiB"/>
    <property type="match status" value="1"/>
</dbReference>
<evidence type="ECO:0000256" key="6">
    <source>
        <dbReference type="ARBA" id="ARBA00022679"/>
    </source>
</evidence>
<dbReference type="InterPro" id="IPR050980">
    <property type="entry name" value="2C_sensor_his_kinase"/>
</dbReference>
<reference evidence="17" key="2">
    <citation type="submission" date="2020-09" db="EMBL/GenBank/DDBJ databases">
        <authorList>
            <consortium name="NCBI Pathogen Detection Project"/>
        </authorList>
    </citation>
    <scope>NUCLEOTIDE SEQUENCE</scope>
    <source>
        <strain evidence="17">O50</strain>
    </source>
</reference>
<evidence type="ECO:0000256" key="7">
    <source>
        <dbReference type="ARBA" id="ARBA00022692"/>
    </source>
</evidence>
<dbReference type="InterPro" id="IPR005467">
    <property type="entry name" value="His_kinase_dom"/>
</dbReference>
<evidence type="ECO:0000256" key="12">
    <source>
        <dbReference type="ARBA" id="ARBA00023012"/>
    </source>
</evidence>
<dbReference type="PRINTS" id="PR00344">
    <property type="entry name" value="BCTRLSENSOR"/>
</dbReference>
<evidence type="ECO:0000256" key="14">
    <source>
        <dbReference type="SAM" id="Phobius"/>
    </source>
</evidence>
<dbReference type="PROSITE" id="PS50112">
    <property type="entry name" value="PAS"/>
    <property type="match status" value="1"/>
</dbReference>
<dbReference type="Pfam" id="PF02518">
    <property type="entry name" value="HATPase_c"/>
    <property type="match status" value="1"/>
</dbReference>
<evidence type="ECO:0000256" key="3">
    <source>
        <dbReference type="ARBA" id="ARBA00012438"/>
    </source>
</evidence>
<dbReference type="SUPFAM" id="SSF103190">
    <property type="entry name" value="Sensory domain-like"/>
    <property type="match status" value="1"/>
</dbReference>
<comment type="caution">
    <text evidence="17">The sequence shown here is derived from an EMBL/GenBank/DDBJ whole genome shotgun (WGS) entry which is preliminary data.</text>
</comment>
<dbReference type="InterPro" id="IPR016120">
    <property type="entry name" value="Sig_transdc_His_kin_SpoOB"/>
</dbReference>
<dbReference type="SUPFAM" id="SSF55874">
    <property type="entry name" value="ATPase domain of HSP90 chaperone/DNA topoisomerase II/histidine kinase"/>
    <property type="match status" value="1"/>
</dbReference>
<dbReference type="InterPro" id="IPR035965">
    <property type="entry name" value="PAS-like_dom_sf"/>
</dbReference>
<comment type="subcellular location">
    <subcellularLocation>
        <location evidence="2">Cell membrane</location>
        <topology evidence="2">Multi-pass membrane protein</topology>
    </subcellularLocation>
</comment>
<dbReference type="InterPro" id="IPR033463">
    <property type="entry name" value="sCache_3"/>
</dbReference>
<dbReference type="GO" id="GO:0005886">
    <property type="term" value="C:plasma membrane"/>
    <property type="evidence" value="ECO:0007669"/>
    <property type="project" value="UniProtKB-SubCell"/>
</dbReference>
<dbReference type="Pfam" id="PF17203">
    <property type="entry name" value="sCache_3_2"/>
    <property type="match status" value="1"/>
</dbReference>
<dbReference type="SMART" id="SM00387">
    <property type="entry name" value="HATPase_c"/>
    <property type="match status" value="1"/>
</dbReference>
<dbReference type="NCBIfam" id="NF011627">
    <property type="entry name" value="PRK15053.1"/>
    <property type="match status" value="1"/>
</dbReference>
<evidence type="ECO:0000256" key="5">
    <source>
        <dbReference type="ARBA" id="ARBA00022553"/>
    </source>
</evidence>
<keyword evidence="11 14" id="KW-1133">Transmembrane helix</keyword>
<evidence type="ECO:0000259" key="16">
    <source>
        <dbReference type="PROSITE" id="PS50112"/>
    </source>
</evidence>
<dbReference type="Proteomes" id="UP000855471">
    <property type="component" value="Unassembled WGS sequence"/>
</dbReference>
<dbReference type="SMART" id="SM00091">
    <property type="entry name" value="PAS"/>
    <property type="match status" value="1"/>
</dbReference>
<keyword evidence="8" id="KW-0547">Nucleotide-binding</keyword>
<dbReference type="InterPro" id="IPR039506">
    <property type="entry name" value="SPOB_a"/>
</dbReference>
<evidence type="ECO:0000256" key="13">
    <source>
        <dbReference type="ARBA" id="ARBA00023136"/>
    </source>
</evidence>